<dbReference type="Gene3D" id="3.90.215.10">
    <property type="entry name" value="Gamma Fibrinogen, chain A, domain 1"/>
    <property type="match status" value="1"/>
</dbReference>
<reference evidence="2" key="1">
    <citation type="submission" date="2020-08" db="EMBL/GenBank/DDBJ databases">
        <title>Multicomponent nature underlies the extraordinary mechanical properties of spider dragline silk.</title>
        <authorList>
            <person name="Kono N."/>
            <person name="Nakamura H."/>
            <person name="Mori M."/>
            <person name="Yoshida Y."/>
            <person name="Ohtoshi R."/>
            <person name="Malay A.D."/>
            <person name="Moran D.A.P."/>
            <person name="Tomita M."/>
            <person name="Numata K."/>
            <person name="Arakawa K."/>
        </authorList>
    </citation>
    <scope>NUCLEOTIDE SEQUENCE</scope>
</reference>
<organism evidence="2 3">
    <name type="scientific">Trichonephila inaurata madagascariensis</name>
    <dbReference type="NCBI Taxonomy" id="2747483"/>
    <lineage>
        <taxon>Eukaryota</taxon>
        <taxon>Metazoa</taxon>
        <taxon>Ecdysozoa</taxon>
        <taxon>Arthropoda</taxon>
        <taxon>Chelicerata</taxon>
        <taxon>Arachnida</taxon>
        <taxon>Araneae</taxon>
        <taxon>Araneomorphae</taxon>
        <taxon>Entelegynae</taxon>
        <taxon>Araneoidea</taxon>
        <taxon>Nephilidae</taxon>
        <taxon>Trichonephila</taxon>
        <taxon>Trichonephila inaurata</taxon>
    </lineage>
</organism>
<dbReference type="InterPro" id="IPR014716">
    <property type="entry name" value="Fibrinogen_a/b/g_C_1"/>
</dbReference>
<evidence type="ECO:0000259" key="1">
    <source>
        <dbReference type="PROSITE" id="PS51406"/>
    </source>
</evidence>
<dbReference type="Pfam" id="PF00147">
    <property type="entry name" value="Fibrinogen_C"/>
    <property type="match status" value="1"/>
</dbReference>
<dbReference type="PROSITE" id="PS51406">
    <property type="entry name" value="FIBRINOGEN_C_2"/>
    <property type="match status" value="1"/>
</dbReference>
<comment type="caution">
    <text evidence="2">The sequence shown here is derived from an EMBL/GenBank/DDBJ whole genome shotgun (WGS) entry which is preliminary data.</text>
</comment>
<feature type="domain" description="Fibrinogen C-terminal" evidence="1">
    <location>
        <begin position="35"/>
        <end position="90"/>
    </location>
</feature>
<evidence type="ECO:0000313" key="2">
    <source>
        <dbReference type="EMBL" id="GFS51952.1"/>
    </source>
</evidence>
<proteinExistence type="predicted"/>
<protein>
    <submittedName>
        <fullName evidence="2">Fibrinogen C-terminal domain-containing protein</fullName>
    </submittedName>
</protein>
<dbReference type="InterPro" id="IPR002181">
    <property type="entry name" value="Fibrinogen_a/b/g_C_dom"/>
</dbReference>
<dbReference type="AlphaFoldDB" id="A0A8X6IMC5"/>
<evidence type="ECO:0000313" key="3">
    <source>
        <dbReference type="Proteomes" id="UP000886998"/>
    </source>
</evidence>
<name>A0A8X6IMC5_9ARAC</name>
<accession>A0A8X6IMC5</accession>
<gene>
    <name evidence="2" type="primary">AVEN_69781_1</name>
    <name evidence="2" type="ORF">TNIN_269991</name>
</gene>
<sequence length="90" mass="10051">MIFREAYLRLKGGGTGMSENLCIRFLIFIEETVQGSCPSRPIDCEELLQCGLNQSGIYRIYPRSRVNTWGDAGFDVYCDMDTDGGGWTVG</sequence>
<dbReference type="EMBL" id="BMAV01026616">
    <property type="protein sequence ID" value="GFS51952.1"/>
    <property type="molecule type" value="Genomic_DNA"/>
</dbReference>
<dbReference type="Proteomes" id="UP000886998">
    <property type="component" value="Unassembled WGS sequence"/>
</dbReference>
<keyword evidence="3" id="KW-1185">Reference proteome</keyword>
<dbReference type="InterPro" id="IPR036056">
    <property type="entry name" value="Fibrinogen-like_C"/>
</dbReference>
<dbReference type="OrthoDB" id="10072423at2759"/>
<dbReference type="SUPFAM" id="SSF56496">
    <property type="entry name" value="Fibrinogen C-terminal domain-like"/>
    <property type="match status" value="1"/>
</dbReference>
<dbReference type="NCBIfam" id="NF040941">
    <property type="entry name" value="GGGWT_bact"/>
    <property type="match status" value="1"/>
</dbReference>